<dbReference type="AlphaFoldDB" id="A0A699XFG6"/>
<name>A0A699XFG6_TANCI</name>
<feature type="non-terminal residue" evidence="1">
    <location>
        <position position="68"/>
    </location>
</feature>
<feature type="non-terminal residue" evidence="1">
    <location>
        <position position="1"/>
    </location>
</feature>
<organism evidence="1">
    <name type="scientific">Tanacetum cinerariifolium</name>
    <name type="common">Dalmatian daisy</name>
    <name type="synonym">Chrysanthemum cinerariifolium</name>
    <dbReference type="NCBI Taxonomy" id="118510"/>
    <lineage>
        <taxon>Eukaryota</taxon>
        <taxon>Viridiplantae</taxon>
        <taxon>Streptophyta</taxon>
        <taxon>Embryophyta</taxon>
        <taxon>Tracheophyta</taxon>
        <taxon>Spermatophyta</taxon>
        <taxon>Magnoliopsida</taxon>
        <taxon>eudicotyledons</taxon>
        <taxon>Gunneridae</taxon>
        <taxon>Pentapetalae</taxon>
        <taxon>asterids</taxon>
        <taxon>campanulids</taxon>
        <taxon>Asterales</taxon>
        <taxon>Asteraceae</taxon>
        <taxon>Asteroideae</taxon>
        <taxon>Anthemideae</taxon>
        <taxon>Anthemidinae</taxon>
        <taxon>Tanacetum</taxon>
    </lineage>
</organism>
<protein>
    <submittedName>
        <fullName evidence="1">Uncharacterized protein</fullName>
    </submittedName>
</protein>
<comment type="caution">
    <text evidence="1">The sequence shown here is derived from an EMBL/GenBank/DDBJ whole genome shotgun (WGS) entry which is preliminary data.</text>
</comment>
<proteinExistence type="predicted"/>
<evidence type="ECO:0000313" key="1">
    <source>
        <dbReference type="EMBL" id="GFD58832.1"/>
    </source>
</evidence>
<dbReference type="EMBL" id="BKCJ011858069">
    <property type="protein sequence ID" value="GFD58832.1"/>
    <property type="molecule type" value="Genomic_DNA"/>
</dbReference>
<gene>
    <name evidence="1" type="ORF">Tci_930801</name>
</gene>
<sequence length="68" mass="7024">RVGGVEQAQLSGQLFGGLPVHFFALEQAQQAGLALDVHVDGADKLGGRDAPPEAKIDAILVVAHQPAQ</sequence>
<reference evidence="1" key="1">
    <citation type="journal article" date="2019" name="Sci. Rep.">
        <title>Draft genome of Tanacetum cinerariifolium, the natural source of mosquito coil.</title>
        <authorList>
            <person name="Yamashiro T."/>
            <person name="Shiraishi A."/>
            <person name="Satake H."/>
            <person name="Nakayama K."/>
        </authorList>
    </citation>
    <scope>NUCLEOTIDE SEQUENCE</scope>
</reference>
<accession>A0A699XFG6</accession>